<dbReference type="Proteomes" id="UP000012019">
    <property type="component" value="Unassembled WGS sequence"/>
</dbReference>
<accession>M7NW54</accession>
<sequence>MLEGFADLLFTVITEKKPSIIRVFVFKTQETCKMEVNIIEEQKSHKLAAVFADKSAAINAEKTLLKEGEFTADSINIIRPEDDTLSKKIEPESTGIYQTLIKSHLWLGLAGIATGVILAGFLISVGPLYFQASPITTVLALAFFGMLAGMMLAGVVSIRPDHDLMINKTTEASQKRHWTLIVHVKNRDALSRAKDLLQHRALSLSETL</sequence>
<evidence type="ECO:0000313" key="3">
    <source>
        <dbReference type="Proteomes" id="UP000012019"/>
    </source>
</evidence>
<dbReference type="PATRIC" id="fig|1286106.3.peg.1532"/>
<reference evidence="2 3" key="1">
    <citation type="journal article" date="2013" name="Genome Announc.">
        <title>Draft Genome Sequence of Methylophaga lonarensis MPLT, a Haloalkaliphilic (Non-Methane-Utilizing) Methylotroph.</title>
        <authorList>
            <person name="Shetty S.A."/>
            <person name="Marathe N.P."/>
            <person name="Munot H."/>
            <person name="Antony C.P."/>
            <person name="Dhotre D.P."/>
            <person name="Murrell J.C."/>
            <person name="Shouche Y.S."/>
        </authorList>
    </citation>
    <scope>NUCLEOTIDE SEQUENCE [LARGE SCALE GENOMIC DNA]</scope>
    <source>
        <strain evidence="2 3">MPL</strain>
    </source>
</reference>
<dbReference type="STRING" id="1286106.MPL1_07633"/>
<proteinExistence type="predicted"/>
<evidence type="ECO:0008006" key="4">
    <source>
        <dbReference type="Google" id="ProtNLM"/>
    </source>
</evidence>
<keyword evidence="1" id="KW-0812">Transmembrane</keyword>
<keyword evidence="3" id="KW-1185">Reference proteome</keyword>
<dbReference type="eggNOG" id="ENOG5032UNU">
    <property type="taxonomic scope" value="Bacteria"/>
</dbReference>
<dbReference type="EMBL" id="APHR01000037">
    <property type="protein sequence ID" value="EMR13003.1"/>
    <property type="molecule type" value="Genomic_DNA"/>
</dbReference>
<feature type="transmembrane region" description="Helical" evidence="1">
    <location>
        <begin position="135"/>
        <end position="158"/>
    </location>
</feature>
<keyword evidence="1" id="KW-1133">Transmembrane helix</keyword>
<evidence type="ECO:0000313" key="2">
    <source>
        <dbReference type="EMBL" id="EMR13003.1"/>
    </source>
</evidence>
<keyword evidence="1" id="KW-0472">Membrane</keyword>
<evidence type="ECO:0000256" key="1">
    <source>
        <dbReference type="SAM" id="Phobius"/>
    </source>
</evidence>
<feature type="transmembrane region" description="Helical" evidence="1">
    <location>
        <begin position="105"/>
        <end position="129"/>
    </location>
</feature>
<name>M7NW54_9GAMM</name>
<protein>
    <recommendedName>
        <fullName evidence="4">Transmembrane protein</fullName>
    </recommendedName>
</protein>
<gene>
    <name evidence="2" type="ORF">MPL1_07633</name>
</gene>
<comment type="caution">
    <text evidence="2">The sequence shown here is derived from an EMBL/GenBank/DDBJ whole genome shotgun (WGS) entry which is preliminary data.</text>
</comment>
<dbReference type="AlphaFoldDB" id="M7NW54"/>
<organism evidence="2 3">
    <name type="scientific">Methylophaga lonarensis MPL</name>
    <dbReference type="NCBI Taxonomy" id="1286106"/>
    <lineage>
        <taxon>Bacteria</taxon>
        <taxon>Pseudomonadati</taxon>
        <taxon>Pseudomonadota</taxon>
        <taxon>Gammaproteobacteria</taxon>
        <taxon>Thiotrichales</taxon>
        <taxon>Piscirickettsiaceae</taxon>
        <taxon>Methylophaga</taxon>
    </lineage>
</organism>